<dbReference type="Gene3D" id="3.20.20.10">
    <property type="entry name" value="Alanine racemase"/>
    <property type="match status" value="1"/>
</dbReference>
<dbReference type="InterPro" id="IPR029066">
    <property type="entry name" value="PLP-binding_barrel"/>
</dbReference>
<dbReference type="Pfam" id="PF02784">
    <property type="entry name" value="Orn_Arg_deC_N"/>
    <property type="match status" value="1"/>
</dbReference>
<organism evidence="11 12">
    <name type="scientific">Alkaliphilus peptidifermentans DSM 18978</name>
    <dbReference type="NCBI Taxonomy" id="1120976"/>
    <lineage>
        <taxon>Bacteria</taxon>
        <taxon>Bacillati</taxon>
        <taxon>Bacillota</taxon>
        <taxon>Clostridia</taxon>
        <taxon>Peptostreptococcales</taxon>
        <taxon>Natronincolaceae</taxon>
        <taxon>Alkaliphilus</taxon>
    </lineage>
</organism>
<protein>
    <recommendedName>
        <fullName evidence="5 6">Diaminopimelate decarboxylase</fullName>
        <shortName evidence="5">DAP decarboxylase</shortName>
        <shortName evidence="5">DAPDC</shortName>
        <ecNumber evidence="5 6">4.1.1.20</ecNumber>
    </recommendedName>
</protein>
<keyword evidence="2 5" id="KW-0210">Decarboxylase</keyword>
<evidence type="ECO:0000256" key="7">
    <source>
        <dbReference type="PIRSR" id="PIRSR600183-50"/>
    </source>
</evidence>
<keyword evidence="9" id="KW-0175">Coiled coil</keyword>
<accession>A0A1G5IV81</accession>
<comment type="function">
    <text evidence="5">Specifically catalyzes the decarboxylation of meso-diaminopimelate (meso-DAP) to L-lysine.</text>
</comment>
<dbReference type="SUPFAM" id="SSF50621">
    <property type="entry name" value="Alanine racemase C-terminal domain-like"/>
    <property type="match status" value="1"/>
</dbReference>
<dbReference type="Proteomes" id="UP000198636">
    <property type="component" value="Unassembled WGS sequence"/>
</dbReference>
<feature type="binding site" evidence="5">
    <location>
        <begin position="286"/>
        <end position="289"/>
    </location>
    <ligand>
        <name>pyridoxal 5'-phosphate</name>
        <dbReference type="ChEBI" id="CHEBI:597326"/>
    </ligand>
</feature>
<dbReference type="PANTHER" id="PTHR43727:SF2">
    <property type="entry name" value="GROUP IV DECARBOXYLASE"/>
    <property type="match status" value="1"/>
</dbReference>
<feature type="binding site" evidence="5">
    <location>
        <position position="244"/>
    </location>
    <ligand>
        <name>pyridoxal 5'-phosphate</name>
        <dbReference type="ChEBI" id="CHEBI:597326"/>
    </ligand>
</feature>
<evidence type="ECO:0000256" key="6">
    <source>
        <dbReference type="NCBIfam" id="TIGR01048"/>
    </source>
</evidence>
<evidence type="ECO:0000256" key="3">
    <source>
        <dbReference type="ARBA" id="ARBA00022898"/>
    </source>
</evidence>
<feature type="active site" description="Proton donor" evidence="7">
    <location>
        <position position="357"/>
    </location>
</feature>
<dbReference type="Gene3D" id="2.40.37.10">
    <property type="entry name" value="Lyase, Ornithine Decarboxylase, Chain A, domain 1"/>
    <property type="match status" value="1"/>
</dbReference>
<evidence type="ECO:0000256" key="1">
    <source>
        <dbReference type="ARBA" id="ARBA00001933"/>
    </source>
</evidence>
<dbReference type="InterPro" id="IPR002986">
    <property type="entry name" value="DAP_deCOOHase_LysA"/>
</dbReference>
<dbReference type="OrthoDB" id="9802241at2"/>
<comment type="cofactor">
    <cofactor evidence="1 5 7 8">
        <name>pyridoxal 5'-phosphate</name>
        <dbReference type="ChEBI" id="CHEBI:597326"/>
    </cofactor>
</comment>
<sequence length="433" mass="48355">MEIAEKVRTNFEFAGCDTVELAKEYGTPLYVVSEEKIREQCREITQSFLKKHQNTKATYASKAFLTLAMCKIIEEEGLGLDVVSGGELFTAVHADFPMEKIVFHGNNKSYEEIYMAVSHGVGRIVVDNSHELDMLEDITNELKRTVKILFRVSPGVKGETHEYILTGQKDSKFGIPLEGDGILQVVKKATNSQFLKLMGFHFHLGSQLFDKNAYILAIKALTNLMKELKDKLSYETQELNTGGGFGIYYTNGDKPKSIAYFTDAIMEELKIQCNSLQHTVPSVVIEPGRWIIGNAGVTLYTIGAVKEIPNVRTYVSVDGGLPDNPRPALYKAKYEAVIANKNNQPRDRVVTIAGKCCETGDILIWDLETPEINSGDILAVLSTGAYNYSMASNYNKLPKPAVVLVNKGKSDLIVKREKYEDLIRRDIIPKHLL</sequence>
<dbReference type="GO" id="GO:0009089">
    <property type="term" value="P:lysine biosynthetic process via diaminopimelate"/>
    <property type="evidence" value="ECO:0007669"/>
    <property type="project" value="UniProtKB-UniRule"/>
</dbReference>
<dbReference type="FunFam" id="3.20.20.10:FF:000003">
    <property type="entry name" value="Diaminopimelate decarboxylase"/>
    <property type="match status" value="1"/>
</dbReference>
<feature type="binding site" evidence="5">
    <location>
        <position position="289"/>
    </location>
    <ligand>
        <name>substrate</name>
    </ligand>
</feature>
<keyword evidence="5" id="KW-0028">Amino-acid biosynthesis</keyword>
<dbReference type="PANTHER" id="PTHR43727">
    <property type="entry name" value="DIAMINOPIMELATE DECARBOXYLASE"/>
    <property type="match status" value="1"/>
</dbReference>
<dbReference type="SUPFAM" id="SSF51419">
    <property type="entry name" value="PLP-binding barrel"/>
    <property type="match status" value="1"/>
</dbReference>
<dbReference type="STRING" id="1120976.SAMN03080606_02544"/>
<name>A0A1G5IV81_9FIRM</name>
<feature type="binding site" evidence="5">
    <location>
        <position position="386"/>
    </location>
    <ligand>
        <name>substrate</name>
    </ligand>
</feature>
<dbReference type="InterPro" id="IPR009006">
    <property type="entry name" value="Ala_racemase/Decarboxylase_C"/>
</dbReference>
<dbReference type="InterPro" id="IPR022644">
    <property type="entry name" value="De-COase2_N"/>
</dbReference>
<evidence type="ECO:0000256" key="4">
    <source>
        <dbReference type="ARBA" id="ARBA00023239"/>
    </source>
</evidence>
<feature type="binding site" evidence="5">
    <location>
        <position position="330"/>
    </location>
    <ligand>
        <name>substrate</name>
    </ligand>
</feature>
<comment type="catalytic activity">
    <reaction evidence="5 8">
        <text>meso-2,6-diaminopimelate + H(+) = L-lysine + CO2</text>
        <dbReference type="Rhea" id="RHEA:15101"/>
        <dbReference type="ChEBI" id="CHEBI:15378"/>
        <dbReference type="ChEBI" id="CHEBI:16526"/>
        <dbReference type="ChEBI" id="CHEBI:32551"/>
        <dbReference type="ChEBI" id="CHEBI:57791"/>
        <dbReference type="EC" id="4.1.1.20"/>
    </reaction>
</comment>
<dbReference type="InterPro" id="IPR000183">
    <property type="entry name" value="Orn/DAP/Arg_de-COase"/>
</dbReference>
<keyword evidence="12" id="KW-1185">Reference proteome</keyword>
<feature type="binding site" evidence="5">
    <location>
        <position position="358"/>
    </location>
    <ligand>
        <name>substrate</name>
    </ligand>
</feature>
<keyword evidence="4 5" id="KW-0456">Lyase</keyword>
<feature type="domain" description="Orn/DAP/Arg decarboxylase 2 N-terminal" evidence="10">
    <location>
        <begin position="36"/>
        <end position="292"/>
    </location>
</feature>
<feature type="binding site" evidence="5">
    <location>
        <position position="386"/>
    </location>
    <ligand>
        <name>pyridoxal 5'-phosphate</name>
        <dbReference type="ChEBI" id="CHEBI:597326"/>
    </ligand>
</feature>
<dbReference type="EMBL" id="FMUS01000016">
    <property type="protein sequence ID" value="SCY80015.1"/>
    <property type="molecule type" value="Genomic_DNA"/>
</dbReference>
<evidence type="ECO:0000256" key="5">
    <source>
        <dbReference type="HAMAP-Rule" id="MF_02120"/>
    </source>
</evidence>
<comment type="subunit">
    <text evidence="5">Homodimer.</text>
</comment>
<evidence type="ECO:0000259" key="10">
    <source>
        <dbReference type="Pfam" id="PF02784"/>
    </source>
</evidence>
<evidence type="ECO:0000256" key="2">
    <source>
        <dbReference type="ARBA" id="ARBA00022793"/>
    </source>
</evidence>
<dbReference type="RefSeq" id="WP_091543985.1">
    <property type="nucleotide sequence ID" value="NZ_FMUS01000016.1"/>
</dbReference>
<comment type="pathway">
    <text evidence="5 8">Amino-acid biosynthesis; L-lysine biosynthesis via DAP pathway; L-lysine from DL-2,6-diaminopimelate: step 1/1.</text>
</comment>
<dbReference type="NCBIfam" id="TIGR01048">
    <property type="entry name" value="lysA"/>
    <property type="match status" value="1"/>
</dbReference>
<evidence type="ECO:0000256" key="9">
    <source>
        <dbReference type="SAM" id="Coils"/>
    </source>
</evidence>
<gene>
    <name evidence="5" type="primary">lysA</name>
    <name evidence="11" type="ORF">SAMN03080606_02544</name>
</gene>
<dbReference type="HAMAP" id="MF_02120">
    <property type="entry name" value="LysA"/>
    <property type="match status" value="1"/>
</dbReference>
<evidence type="ECO:0000313" key="11">
    <source>
        <dbReference type="EMBL" id="SCY80015.1"/>
    </source>
</evidence>
<dbReference type="GO" id="GO:0008836">
    <property type="term" value="F:diaminopimelate decarboxylase activity"/>
    <property type="evidence" value="ECO:0007669"/>
    <property type="project" value="UniProtKB-UniRule"/>
</dbReference>
<evidence type="ECO:0000313" key="12">
    <source>
        <dbReference type="Proteomes" id="UP000198636"/>
    </source>
</evidence>
<feature type="coiled-coil region" evidence="9">
    <location>
        <begin position="211"/>
        <end position="238"/>
    </location>
</feature>
<dbReference type="EC" id="4.1.1.20" evidence="5 6"/>
<keyword evidence="3 5" id="KW-0663">Pyridoxal phosphate</keyword>
<dbReference type="PRINTS" id="PR01179">
    <property type="entry name" value="ODADCRBXLASE"/>
</dbReference>
<dbReference type="UniPathway" id="UPA00034">
    <property type="reaction ID" value="UER00027"/>
</dbReference>
<dbReference type="GO" id="GO:0030170">
    <property type="term" value="F:pyridoxal phosphate binding"/>
    <property type="evidence" value="ECO:0007669"/>
    <property type="project" value="UniProtKB-UniRule"/>
</dbReference>
<dbReference type="PRINTS" id="PR01181">
    <property type="entry name" value="DAPDCRBXLASE"/>
</dbReference>
<evidence type="ECO:0000256" key="8">
    <source>
        <dbReference type="RuleBase" id="RU003738"/>
    </source>
</evidence>
<reference evidence="11 12" key="1">
    <citation type="submission" date="2016-10" db="EMBL/GenBank/DDBJ databases">
        <authorList>
            <person name="de Groot N.N."/>
        </authorList>
    </citation>
    <scope>NUCLEOTIDE SEQUENCE [LARGE SCALE GENOMIC DNA]</scope>
    <source>
        <strain evidence="11 12">DSM 18978</strain>
    </source>
</reference>
<keyword evidence="5 8" id="KW-0457">Lysine biosynthesis</keyword>
<proteinExistence type="inferred from homology"/>
<dbReference type="AlphaFoldDB" id="A0A1G5IV81"/>
<dbReference type="CDD" id="cd06828">
    <property type="entry name" value="PLPDE_III_DapDC"/>
    <property type="match status" value="1"/>
</dbReference>
<comment type="similarity">
    <text evidence="5">Belongs to the Orn/Lys/Arg decarboxylase class-II family. LysA subfamily.</text>
</comment>
<feature type="binding site" evidence="5">
    <location>
        <position position="326"/>
    </location>
    <ligand>
        <name>substrate</name>
    </ligand>
</feature>
<feature type="modified residue" description="N6-(pyridoxal phosphate)lysine" evidence="5 7">
    <location>
        <position position="62"/>
    </location>
</feature>